<dbReference type="Proteomes" id="UP000198412">
    <property type="component" value="Unassembled WGS sequence"/>
</dbReference>
<gene>
    <name evidence="1" type="ORF">SAMN04488111_1288</name>
</gene>
<dbReference type="EMBL" id="FZNX01000002">
    <property type="protein sequence ID" value="SNR50935.1"/>
    <property type="molecule type" value="Genomic_DNA"/>
</dbReference>
<proteinExistence type="predicted"/>
<sequence>MIIISLIYNGDIFSLKVKNHLNTFFFMAFFNKTIDFTIFDKKKREVLLVLFY</sequence>
<organism evidence="1 2">
    <name type="scientific">Lutibacter flavus</name>
    <dbReference type="NCBI Taxonomy" id="691689"/>
    <lineage>
        <taxon>Bacteria</taxon>
        <taxon>Pseudomonadati</taxon>
        <taxon>Bacteroidota</taxon>
        <taxon>Flavobacteriia</taxon>
        <taxon>Flavobacteriales</taxon>
        <taxon>Flavobacteriaceae</taxon>
        <taxon>Lutibacter</taxon>
    </lineage>
</organism>
<reference evidence="2" key="1">
    <citation type="submission" date="2017-06" db="EMBL/GenBank/DDBJ databases">
        <authorList>
            <person name="Varghese N."/>
            <person name="Submissions S."/>
        </authorList>
    </citation>
    <scope>NUCLEOTIDE SEQUENCE [LARGE SCALE GENOMIC DNA]</scope>
    <source>
        <strain evidence="2">DSM 27993</strain>
    </source>
</reference>
<name>A0A238WWC4_9FLAO</name>
<keyword evidence="2" id="KW-1185">Reference proteome</keyword>
<protein>
    <submittedName>
        <fullName evidence="1">Uncharacterized protein</fullName>
    </submittedName>
</protein>
<accession>A0A238WWC4</accession>
<evidence type="ECO:0000313" key="2">
    <source>
        <dbReference type="Proteomes" id="UP000198412"/>
    </source>
</evidence>
<dbReference type="AlphaFoldDB" id="A0A238WWC4"/>
<evidence type="ECO:0000313" key="1">
    <source>
        <dbReference type="EMBL" id="SNR50935.1"/>
    </source>
</evidence>